<reference evidence="1" key="2">
    <citation type="journal article" date="2015" name="Fish Shellfish Immunol.">
        <title>Early steps in the European eel (Anguilla anguilla)-Vibrio vulnificus interaction in the gills: Role of the RtxA13 toxin.</title>
        <authorList>
            <person name="Callol A."/>
            <person name="Pajuelo D."/>
            <person name="Ebbesson L."/>
            <person name="Teles M."/>
            <person name="MacKenzie S."/>
            <person name="Amaro C."/>
        </authorList>
    </citation>
    <scope>NUCLEOTIDE SEQUENCE</scope>
</reference>
<sequence length="47" mass="5443">MYSSDTLCHVGPFERDRHTCLIKAVVQKGLQFCDIIWINLYCKVGIK</sequence>
<dbReference type="AlphaFoldDB" id="A0A0E9WHA5"/>
<organism evidence="1">
    <name type="scientific">Anguilla anguilla</name>
    <name type="common">European freshwater eel</name>
    <name type="synonym">Muraena anguilla</name>
    <dbReference type="NCBI Taxonomy" id="7936"/>
    <lineage>
        <taxon>Eukaryota</taxon>
        <taxon>Metazoa</taxon>
        <taxon>Chordata</taxon>
        <taxon>Craniata</taxon>
        <taxon>Vertebrata</taxon>
        <taxon>Euteleostomi</taxon>
        <taxon>Actinopterygii</taxon>
        <taxon>Neopterygii</taxon>
        <taxon>Teleostei</taxon>
        <taxon>Anguilliformes</taxon>
        <taxon>Anguillidae</taxon>
        <taxon>Anguilla</taxon>
    </lineage>
</organism>
<protein>
    <submittedName>
        <fullName evidence="1">Uncharacterized protein</fullName>
    </submittedName>
</protein>
<reference evidence="1" key="1">
    <citation type="submission" date="2014-11" db="EMBL/GenBank/DDBJ databases">
        <authorList>
            <person name="Amaro Gonzalez C."/>
        </authorList>
    </citation>
    <scope>NUCLEOTIDE SEQUENCE</scope>
</reference>
<proteinExistence type="predicted"/>
<evidence type="ECO:0000313" key="1">
    <source>
        <dbReference type="EMBL" id="JAH88965.1"/>
    </source>
</evidence>
<name>A0A0E9WHA5_ANGAN</name>
<dbReference type="EMBL" id="GBXM01019612">
    <property type="protein sequence ID" value="JAH88965.1"/>
    <property type="molecule type" value="Transcribed_RNA"/>
</dbReference>
<accession>A0A0E9WHA5</accession>